<organism evidence="1">
    <name type="scientific">marine metagenome</name>
    <dbReference type="NCBI Taxonomy" id="408172"/>
    <lineage>
        <taxon>unclassified sequences</taxon>
        <taxon>metagenomes</taxon>
        <taxon>ecological metagenomes</taxon>
    </lineage>
</organism>
<dbReference type="EMBL" id="UINC01000321">
    <property type="protein sequence ID" value="SUZ53258.1"/>
    <property type="molecule type" value="Genomic_DNA"/>
</dbReference>
<dbReference type="AlphaFoldDB" id="A0A381NHF3"/>
<proteinExistence type="predicted"/>
<protein>
    <submittedName>
        <fullName evidence="1">Uncharacterized protein</fullName>
    </submittedName>
</protein>
<gene>
    <name evidence="1" type="ORF">METZ01_LOCUS6112</name>
</gene>
<accession>A0A381NHF3</accession>
<evidence type="ECO:0000313" key="1">
    <source>
        <dbReference type="EMBL" id="SUZ53258.1"/>
    </source>
</evidence>
<sequence>VTWTNLKGRIEAVEAIGNLLESLGRCVW</sequence>
<feature type="non-terminal residue" evidence="1">
    <location>
        <position position="1"/>
    </location>
</feature>
<name>A0A381NHF3_9ZZZZ</name>
<reference evidence="1" key="1">
    <citation type="submission" date="2018-05" db="EMBL/GenBank/DDBJ databases">
        <authorList>
            <person name="Lanie J.A."/>
            <person name="Ng W.-L."/>
            <person name="Kazmierczak K.M."/>
            <person name="Andrzejewski T.M."/>
            <person name="Davidsen T.M."/>
            <person name="Wayne K.J."/>
            <person name="Tettelin H."/>
            <person name="Glass J.I."/>
            <person name="Rusch D."/>
            <person name="Podicherti R."/>
            <person name="Tsui H.-C.T."/>
            <person name="Winkler M.E."/>
        </authorList>
    </citation>
    <scope>NUCLEOTIDE SEQUENCE</scope>
</reference>